<name>A0A1X0NJ87_9TRYP</name>
<keyword evidence="3" id="KW-1185">Reference proteome</keyword>
<accession>A0A1X0NJ87</accession>
<feature type="non-terminal residue" evidence="2">
    <location>
        <position position="1"/>
    </location>
</feature>
<dbReference type="AlphaFoldDB" id="A0A1X0NJ87"/>
<feature type="compositionally biased region" description="Pro residues" evidence="1">
    <location>
        <begin position="110"/>
        <end position="119"/>
    </location>
</feature>
<dbReference type="GeneID" id="39990184"/>
<proteinExistence type="predicted"/>
<evidence type="ECO:0000313" key="3">
    <source>
        <dbReference type="Proteomes" id="UP000192257"/>
    </source>
</evidence>
<organism evidence="2 3">
    <name type="scientific">Trypanosoma theileri</name>
    <dbReference type="NCBI Taxonomy" id="67003"/>
    <lineage>
        <taxon>Eukaryota</taxon>
        <taxon>Discoba</taxon>
        <taxon>Euglenozoa</taxon>
        <taxon>Kinetoplastea</taxon>
        <taxon>Metakinetoplastina</taxon>
        <taxon>Trypanosomatida</taxon>
        <taxon>Trypanosomatidae</taxon>
        <taxon>Trypanosoma</taxon>
    </lineage>
</organism>
<evidence type="ECO:0000256" key="1">
    <source>
        <dbReference type="SAM" id="MobiDB-lite"/>
    </source>
</evidence>
<feature type="compositionally biased region" description="Low complexity" evidence="1">
    <location>
        <begin position="120"/>
        <end position="135"/>
    </location>
</feature>
<reference evidence="2 3" key="1">
    <citation type="submission" date="2017-03" db="EMBL/GenBank/DDBJ databases">
        <title>An alternative strategy for trypanosome survival in the mammalian bloodstream revealed through genome and transcriptome analysis of the ubiquitous bovine parasite Trypanosoma (Megatrypanum) theileri.</title>
        <authorList>
            <person name="Kelly S."/>
            <person name="Ivens A."/>
            <person name="Mott A."/>
            <person name="O'Neill E."/>
            <person name="Emms D."/>
            <person name="Macleod O."/>
            <person name="Voorheis P."/>
            <person name="Matthews J."/>
            <person name="Matthews K."/>
            <person name="Carrington M."/>
        </authorList>
    </citation>
    <scope>NUCLEOTIDE SEQUENCE [LARGE SCALE GENOMIC DNA]</scope>
    <source>
        <strain evidence="2">Edinburgh</strain>
    </source>
</reference>
<dbReference type="EMBL" id="NBCO01000047">
    <property type="protein sequence ID" value="ORC84249.1"/>
    <property type="molecule type" value="Genomic_DNA"/>
</dbReference>
<dbReference type="RefSeq" id="XP_028878315.1">
    <property type="nucleotide sequence ID" value="XM_029030404.1"/>
</dbReference>
<feature type="compositionally biased region" description="Polar residues" evidence="1">
    <location>
        <begin position="88"/>
        <end position="101"/>
    </location>
</feature>
<evidence type="ECO:0000313" key="2">
    <source>
        <dbReference type="EMBL" id="ORC84249.1"/>
    </source>
</evidence>
<comment type="caution">
    <text evidence="2">The sequence shown here is derived from an EMBL/GenBank/DDBJ whole genome shotgun (WGS) entry which is preliminary data.</text>
</comment>
<gene>
    <name evidence="2" type="ORF">TM35_000471440</name>
</gene>
<feature type="region of interest" description="Disordered" evidence="1">
    <location>
        <begin position="1"/>
        <end position="203"/>
    </location>
</feature>
<sequence>EGSGCPSAASAVLSSEPVGGVDGRPGITDSHCTTSGTAPEDCVDCSQRGQCTTNARGTEGICSSSDSSCQPKAQEPLLTPQAEHELNAVQTDHNPQGQLGENSDRGVGPLGPPSAPAPAPAQGSVDPTGTNNVKGGVVGAPAEQVTPEKQVEGDSNGGAAGSADLPASEPEHGSGEQRTTGESAGKAEGEEEEPSHSSDNSNQ</sequence>
<dbReference type="VEuPathDB" id="TriTrypDB:TM35_000471440"/>
<protein>
    <submittedName>
        <fullName evidence="2">Uncharacterized protein</fullName>
    </submittedName>
</protein>
<feature type="compositionally biased region" description="Polar residues" evidence="1">
    <location>
        <begin position="47"/>
        <end position="71"/>
    </location>
</feature>
<dbReference type="Proteomes" id="UP000192257">
    <property type="component" value="Unassembled WGS sequence"/>
</dbReference>
<feature type="non-terminal residue" evidence="2">
    <location>
        <position position="203"/>
    </location>
</feature>